<sequence length="100" mass="11182">MEALTLEEQKQKNSNLSVLLIIINLVLVIIFFTCVRTTENDQQQPIALLGLAFVIFTGGYAFTYHGKAYRIGKWIFAMALIIGLALFGVLWYASQLGRGI</sequence>
<dbReference type="EMBL" id="FOGG01000001">
    <property type="protein sequence ID" value="SEQ76448.1"/>
    <property type="molecule type" value="Genomic_DNA"/>
</dbReference>
<dbReference type="AlphaFoldDB" id="A0A1H9IPG4"/>
<keyword evidence="1" id="KW-0472">Membrane</keyword>
<gene>
    <name evidence="2" type="ORF">SAMN04488023_10136</name>
</gene>
<keyword evidence="3" id="KW-1185">Reference proteome</keyword>
<dbReference type="Proteomes" id="UP000199572">
    <property type="component" value="Unassembled WGS sequence"/>
</dbReference>
<evidence type="ECO:0000256" key="1">
    <source>
        <dbReference type="SAM" id="Phobius"/>
    </source>
</evidence>
<keyword evidence="1" id="KW-0812">Transmembrane</keyword>
<proteinExistence type="predicted"/>
<keyword evidence="1" id="KW-1133">Transmembrane helix</keyword>
<evidence type="ECO:0000313" key="3">
    <source>
        <dbReference type="Proteomes" id="UP000199572"/>
    </source>
</evidence>
<dbReference type="RefSeq" id="WP_139180101.1">
    <property type="nucleotide sequence ID" value="NZ_FOGG01000001.1"/>
</dbReference>
<feature type="transmembrane region" description="Helical" evidence="1">
    <location>
        <begin position="74"/>
        <end position="93"/>
    </location>
</feature>
<protein>
    <submittedName>
        <fullName evidence="2">Uncharacterized protein</fullName>
    </submittedName>
</protein>
<organism evidence="2 3">
    <name type="scientific">Pedobacter rhizosphaerae</name>
    <dbReference type="NCBI Taxonomy" id="390241"/>
    <lineage>
        <taxon>Bacteria</taxon>
        <taxon>Pseudomonadati</taxon>
        <taxon>Bacteroidota</taxon>
        <taxon>Sphingobacteriia</taxon>
        <taxon>Sphingobacteriales</taxon>
        <taxon>Sphingobacteriaceae</taxon>
        <taxon>Pedobacter</taxon>
    </lineage>
</organism>
<reference evidence="2 3" key="1">
    <citation type="submission" date="2016-10" db="EMBL/GenBank/DDBJ databases">
        <authorList>
            <person name="de Groot N.N."/>
        </authorList>
    </citation>
    <scope>NUCLEOTIDE SEQUENCE [LARGE SCALE GENOMIC DNA]</scope>
    <source>
        <strain evidence="2 3">DSM 18610</strain>
    </source>
</reference>
<dbReference type="STRING" id="390241.SAMN04488023_10136"/>
<evidence type="ECO:0000313" key="2">
    <source>
        <dbReference type="EMBL" id="SEQ76448.1"/>
    </source>
</evidence>
<feature type="transmembrane region" description="Helical" evidence="1">
    <location>
        <begin position="46"/>
        <end position="62"/>
    </location>
</feature>
<name>A0A1H9IPG4_9SPHI</name>
<dbReference type="OrthoDB" id="773359at2"/>
<feature type="transmembrane region" description="Helical" evidence="1">
    <location>
        <begin position="16"/>
        <end position="34"/>
    </location>
</feature>
<accession>A0A1H9IPG4</accession>